<dbReference type="InterPro" id="IPR001424">
    <property type="entry name" value="SOD_Cu_Zn_dom"/>
</dbReference>
<evidence type="ECO:0000256" key="2">
    <source>
        <dbReference type="SAM" id="SignalP"/>
    </source>
</evidence>
<feature type="compositionally biased region" description="Basic and acidic residues" evidence="1">
    <location>
        <begin position="418"/>
        <end position="433"/>
    </location>
</feature>
<accession>A0AAV2HDT5</accession>
<evidence type="ECO:0000259" key="3">
    <source>
        <dbReference type="Pfam" id="PF00080"/>
    </source>
</evidence>
<dbReference type="PROSITE" id="PS00332">
    <property type="entry name" value="SOD_CU_ZN_2"/>
    <property type="match status" value="1"/>
</dbReference>
<organism evidence="4 5">
    <name type="scientific">Lymnaea stagnalis</name>
    <name type="common">Great pond snail</name>
    <name type="synonym">Helix stagnalis</name>
    <dbReference type="NCBI Taxonomy" id="6523"/>
    <lineage>
        <taxon>Eukaryota</taxon>
        <taxon>Metazoa</taxon>
        <taxon>Spiralia</taxon>
        <taxon>Lophotrochozoa</taxon>
        <taxon>Mollusca</taxon>
        <taxon>Gastropoda</taxon>
        <taxon>Heterobranchia</taxon>
        <taxon>Euthyneura</taxon>
        <taxon>Panpulmonata</taxon>
        <taxon>Hygrophila</taxon>
        <taxon>Lymnaeoidea</taxon>
        <taxon>Lymnaeidae</taxon>
        <taxon>Lymnaea</taxon>
    </lineage>
</organism>
<feature type="compositionally biased region" description="Basic residues" evidence="1">
    <location>
        <begin position="346"/>
        <end position="417"/>
    </location>
</feature>
<proteinExistence type="predicted"/>
<feature type="compositionally biased region" description="Basic residues" evidence="1">
    <location>
        <begin position="316"/>
        <end position="339"/>
    </location>
</feature>
<dbReference type="GO" id="GO:0006801">
    <property type="term" value="P:superoxide metabolic process"/>
    <property type="evidence" value="ECO:0007669"/>
    <property type="project" value="InterPro"/>
</dbReference>
<keyword evidence="2" id="KW-0732">Signal</keyword>
<feature type="compositionally biased region" description="Basic residues" evidence="1">
    <location>
        <begin position="104"/>
        <end position="117"/>
    </location>
</feature>
<feature type="region of interest" description="Disordered" evidence="1">
    <location>
        <begin position="26"/>
        <end position="119"/>
    </location>
</feature>
<feature type="domain" description="Superoxide dismutase copper/zinc binding" evidence="3">
    <location>
        <begin position="567"/>
        <end position="675"/>
    </location>
</feature>
<feature type="compositionally biased region" description="Basic residues" evidence="1">
    <location>
        <begin position="284"/>
        <end position="309"/>
    </location>
</feature>
<feature type="signal peptide" evidence="2">
    <location>
        <begin position="1"/>
        <end position="24"/>
    </location>
</feature>
<dbReference type="PROSITE" id="PS00087">
    <property type="entry name" value="SOD_CU_ZN_1"/>
    <property type="match status" value="1"/>
</dbReference>
<keyword evidence="5" id="KW-1185">Reference proteome</keyword>
<dbReference type="Pfam" id="PF00080">
    <property type="entry name" value="Sod_Cu"/>
    <property type="match status" value="1"/>
</dbReference>
<evidence type="ECO:0000256" key="1">
    <source>
        <dbReference type="SAM" id="MobiDB-lite"/>
    </source>
</evidence>
<dbReference type="CDD" id="cd00305">
    <property type="entry name" value="Cu-Zn_Superoxide_Dismutase"/>
    <property type="match status" value="1"/>
</dbReference>
<name>A0AAV2HDT5_LYMST</name>
<dbReference type="GO" id="GO:0005507">
    <property type="term" value="F:copper ion binding"/>
    <property type="evidence" value="ECO:0007669"/>
    <property type="project" value="InterPro"/>
</dbReference>
<evidence type="ECO:0000313" key="4">
    <source>
        <dbReference type="EMBL" id="CAL1532067.1"/>
    </source>
</evidence>
<dbReference type="EMBL" id="CAXITT010000105">
    <property type="protein sequence ID" value="CAL1532067.1"/>
    <property type="molecule type" value="Genomic_DNA"/>
</dbReference>
<comment type="caution">
    <text evidence="4">The sequence shown here is derived from an EMBL/GenBank/DDBJ whole genome shotgun (WGS) entry which is preliminary data.</text>
</comment>
<feature type="compositionally biased region" description="Basic and acidic residues" evidence="1">
    <location>
        <begin position="236"/>
        <end position="268"/>
    </location>
</feature>
<dbReference type="InterPro" id="IPR036423">
    <property type="entry name" value="SOD-like_Cu/Zn_dom_sf"/>
</dbReference>
<sequence length="683" mass="77342">MRVPWVKILCILVILCAVLTILEAKKSKRSKRENKNKQKPDKGRPQRPGKNPSYTEPVEITEKTELDSDSVQQKWPEKHLTQSTLSDDSSKDSDEDDDDDNDKKKKKKATVKAHRTTTRPPLRTTTTRKVFGAQNVTASFTANVSASLTANVTASVGANVTANWRTSTAEINATDLFNSSRDYGSYQRPDNAGHMGRMGHMPCATGHTKYDKVEKDITALWGYVQGITQPVHVHVHNKDGDMEVDRSPRGHSEKKYSKPRKEREEKGVASKYSKKGMRTDTRGTYRHLSHQHSRHPHDHHHSHHDHTKHNHTEHNHSHHEHTKHNHTKHNHSHHDHTKHNHTEHNHSHHEHTKHNHTKHNHSHHDHTKHNHTKHNHSHHDHTKHNHTKHNHSHHHHTKHHHAKDSHSHHHHHHHTKDHHTYHGHQDQHHTKQPDHVIGRLGLSKLGKGRETHIHIHIHVNDKGDKQNKGDEQNKRDEHHQEETPRSEQDVKPLYATCDLRNHDPKHNISGTISLRQKPGQQLEVRIQVQGFSVPLTDDVPPSPDEGTWPSNSSAVANETVSRIPVVSQHGFHVHEYGDFSQGCLSFGGHFNPEGVTHGHRNGGNIGHVGDWGNIDVDASGQAFSNFEVKSASLSGPNSIIGRGIVIHARADDLGEGHTEASKTTGDAGGRIACCTVAWAKPRV</sequence>
<dbReference type="SUPFAM" id="SSF49329">
    <property type="entry name" value="Cu,Zn superoxide dismutase-like"/>
    <property type="match status" value="1"/>
</dbReference>
<dbReference type="PANTHER" id="PTHR10003">
    <property type="entry name" value="SUPEROXIDE DISMUTASE CU-ZN -RELATED"/>
    <property type="match status" value="1"/>
</dbReference>
<feature type="region of interest" description="Disordered" evidence="1">
    <location>
        <begin position="456"/>
        <end position="490"/>
    </location>
</feature>
<protein>
    <recommendedName>
        <fullName evidence="3">Superoxide dismutase copper/zinc binding domain-containing protein</fullName>
    </recommendedName>
</protein>
<dbReference type="PRINTS" id="PR00068">
    <property type="entry name" value="CUZNDISMTASE"/>
</dbReference>
<dbReference type="Proteomes" id="UP001497497">
    <property type="component" value="Unassembled WGS sequence"/>
</dbReference>
<reference evidence="4 5" key="1">
    <citation type="submission" date="2024-04" db="EMBL/GenBank/DDBJ databases">
        <authorList>
            <consortium name="Genoscope - CEA"/>
            <person name="William W."/>
        </authorList>
    </citation>
    <scope>NUCLEOTIDE SEQUENCE [LARGE SCALE GENOMIC DNA]</scope>
</reference>
<dbReference type="AlphaFoldDB" id="A0AAV2HDT5"/>
<dbReference type="InterPro" id="IPR018152">
    <property type="entry name" value="SOD_Cu/Zn_BS"/>
</dbReference>
<dbReference type="Gene3D" id="2.60.40.200">
    <property type="entry name" value="Superoxide dismutase, copper/zinc binding domain"/>
    <property type="match status" value="1"/>
</dbReference>
<feature type="region of interest" description="Disordered" evidence="1">
    <location>
        <begin position="235"/>
        <end position="433"/>
    </location>
</feature>
<feature type="chain" id="PRO_5043943055" description="Superoxide dismutase copper/zinc binding domain-containing protein" evidence="2">
    <location>
        <begin position="25"/>
        <end position="683"/>
    </location>
</feature>
<feature type="compositionally biased region" description="Basic and acidic residues" evidence="1">
    <location>
        <begin position="33"/>
        <end position="44"/>
    </location>
</feature>
<evidence type="ECO:0000313" key="5">
    <source>
        <dbReference type="Proteomes" id="UP001497497"/>
    </source>
</evidence>
<dbReference type="InterPro" id="IPR024134">
    <property type="entry name" value="SOD_Cu/Zn_/chaperone"/>
</dbReference>
<gene>
    <name evidence="4" type="ORF">GSLYS_00006146001</name>
</gene>